<proteinExistence type="predicted"/>
<reference evidence="1" key="1">
    <citation type="submission" date="2022-03" db="EMBL/GenBank/DDBJ databases">
        <authorList>
            <person name="Martin C."/>
        </authorList>
    </citation>
    <scope>NUCLEOTIDE SEQUENCE</scope>
</reference>
<dbReference type="InterPro" id="IPR021829">
    <property type="entry name" value="DUF3419"/>
</dbReference>
<dbReference type="OrthoDB" id="10253390at2759"/>
<organism evidence="1 2">
    <name type="scientific">Owenia fusiformis</name>
    <name type="common">Polychaete worm</name>
    <dbReference type="NCBI Taxonomy" id="6347"/>
    <lineage>
        <taxon>Eukaryota</taxon>
        <taxon>Metazoa</taxon>
        <taxon>Spiralia</taxon>
        <taxon>Lophotrochozoa</taxon>
        <taxon>Annelida</taxon>
        <taxon>Polychaeta</taxon>
        <taxon>Sedentaria</taxon>
        <taxon>Canalipalpata</taxon>
        <taxon>Sabellida</taxon>
        <taxon>Oweniida</taxon>
        <taxon>Oweniidae</taxon>
        <taxon>Owenia</taxon>
    </lineage>
</organism>
<dbReference type="AlphaFoldDB" id="A0A8J1Y8P9"/>
<protein>
    <submittedName>
        <fullName evidence="1">Uncharacterized protein</fullName>
    </submittedName>
</protein>
<evidence type="ECO:0000313" key="2">
    <source>
        <dbReference type="Proteomes" id="UP000749559"/>
    </source>
</evidence>
<evidence type="ECO:0000313" key="1">
    <source>
        <dbReference type="EMBL" id="CAH1780173.1"/>
    </source>
</evidence>
<name>A0A8J1Y8P9_OWEFU</name>
<sequence>MSRILSAIGRRIGRRAVIPEMLTSNVRGLSLLSEDILRSDVEKWKNDRVVFAWQGEDHRPITKALEIKEGSTIFSIASAGYNPSMLLLENPTKVVMVDNNPTQIAWCMLYFSAIKNLTYEEFRSLVGFGEGATTTPDERGRIYDSLRGSLPSKALVYWDFHRDNMSKSGMYLFGNYIRLWGLGRFVPIAHSQETLDKFLSFADIDKQRSFYEEQWDSWRWRRAFQEALASEHFPAVFRPFMDLLAQKWLNRFLEICINIPNVDNPQIEIHLTNKISGKYGLPDFWRRENFAPIRERLDRFELIHIDVNEYFERTSENFDGFVLSNVGDVYSKGEHDQYVTRAIKRGKPGSRITYLSIAGTNKGWPDAEKDNIRVEQELSESLIQGKERGIFWDDLHIATLK</sequence>
<keyword evidence="2" id="KW-1185">Reference proteome</keyword>
<dbReference type="PANTHER" id="PTHR47473:SF1">
    <property type="entry name" value="METHYLTRANSFERASE DOMAIN-CONTAINING PROTEIN"/>
    <property type="match status" value="1"/>
</dbReference>
<dbReference type="PANTHER" id="PTHR47473">
    <property type="entry name" value="BTA1P"/>
    <property type="match status" value="1"/>
</dbReference>
<dbReference type="Pfam" id="PF11899">
    <property type="entry name" value="DUF3419"/>
    <property type="match status" value="1"/>
</dbReference>
<dbReference type="EMBL" id="CAIIXF020000003">
    <property type="protein sequence ID" value="CAH1780173.1"/>
    <property type="molecule type" value="Genomic_DNA"/>
</dbReference>
<gene>
    <name evidence="1" type="ORF">OFUS_LOCUS6901</name>
</gene>
<accession>A0A8J1Y8P9</accession>
<comment type="caution">
    <text evidence="1">The sequence shown here is derived from an EMBL/GenBank/DDBJ whole genome shotgun (WGS) entry which is preliminary data.</text>
</comment>
<dbReference type="Proteomes" id="UP000749559">
    <property type="component" value="Unassembled WGS sequence"/>
</dbReference>